<sequence length="166" mass="18210">MSALIKNGALVADEYRALADEDALPAQGAVIVTLKRWLEQQEVLRASGLRVGVLLPNTLDVATQWQALSDRPLLVLDFPAFADGRAYSQARLLRERYGFAGEIRAQGAAVVRDQLHSLYRSGFTSFALRADQNPEQCLAALKDFTLAYQPTIVGSPLVRRLRGLSA</sequence>
<dbReference type="RefSeq" id="WP_093281417.1">
    <property type="nucleotide sequence ID" value="NZ_FOFS01000001.1"/>
</dbReference>
<dbReference type="OrthoDB" id="9800421at2"/>
<dbReference type="PIRSF" id="PIRSF030820">
    <property type="entry name" value="UCP030820"/>
    <property type="match status" value="1"/>
</dbReference>
<dbReference type="EMBL" id="FOFS01000001">
    <property type="protein sequence ID" value="SEP78298.1"/>
    <property type="molecule type" value="Genomic_DNA"/>
</dbReference>
<accession>A0A1H9AQV2</accession>
<name>A0A1H9AQV2_9GAMM</name>
<evidence type="ECO:0000313" key="1">
    <source>
        <dbReference type="EMBL" id="SEP78298.1"/>
    </source>
</evidence>
<dbReference type="AlphaFoldDB" id="A0A1H9AQV2"/>
<keyword evidence="2" id="KW-1185">Reference proteome</keyword>
<evidence type="ECO:0000313" key="2">
    <source>
        <dbReference type="Proteomes" id="UP000199233"/>
    </source>
</evidence>
<dbReference type="Proteomes" id="UP000199233">
    <property type="component" value="Unassembled WGS sequence"/>
</dbReference>
<dbReference type="STRING" id="489703.SAMN04488038_101473"/>
<protein>
    <submittedName>
        <fullName evidence="1">Uncharacterized conserved protein, DUF934 family</fullName>
    </submittedName>
</protein>
<organism evidence="1 2">
    <name type="scientific">Solimonas aquatica</name>
    <dbReference type="NCBI Taxonomy" id="489703"/>
    <lineage>
        <taxon>Bacteria</taxon>
        <taxon>Pseudomonadati</taxon>
        <taxon>Pseudomonadota</taxon>
        <taxon>Gammaproteobacteria</taxon>
        <taxon>Nevskiales</taxon>
        <taxon>Nevskiaceae</taxon>
        <taxon>Solimonas</taxon>
    </lineage>
</organism>
<dbReference type="InterPro" id="IPR008318">
    <property type="entry name" value="UCP030820"/>
</dbReference>
<reference evidence="1 2" key="1">
    <citation type="submission" date="2016-10" db="EMBL/GenBank/DDBJ databases">
        <authorList>
            <person name="de Groot N.N."/>
        </authorList>
    </citation>
    <scope>NUCLEOTIDE SEQUENCE [LARGE SCALE GENOMIC DNA]</scope>
    <source>
        <strain evidence="1 2">DSM 25927</strain>
    </source>
</reference>
<dbReference type="Pfam" id="PF06073">
    <property type="entry name" value="DUF934"/>
    <property type="match status" value="1"/>
</dbReference>
<proteinExistence type="predicted"/>
<gene>
    <name evidence="1" type="ORF">SAMN04488038_101473</name>
</gene>